<dbReference type="Gene3D" id="1.10.10.1940">
    <property type="match status" value="1"/>
</dbReference>
<dbReference type="PRINTS" id="PR00722">
    <property type="entry name" value="CHYMOTRYPSIN"/>
</dbReference>
<evidence type="ECO:0000256" key="4">
    <source>
        <dbReference type="PROSITE-ProRule" id="PRU01005"/>
    </source>
</evidence>
<evidence type="ECO:0000256" key="1">
    <source>
        <dbReference type="ARBA" id="ARBA00022670"/>
    </source>
</evidence>
<dbReference type="Pfam" id="PF14670">
    <property type="entry name" value="FXa_inhibition"/>
    <property type="match status" value="1"/>
</dbReference>
<dbReference type="SMART" id="SM00254">
    <property type="entry name" value="ShKT"/>
    <property type="match status" value="2"/>
</dbReference>
<dbReference type="InterPro" id="IPR009003">
    <property type="entry name" value="Peptidase_S1_PA"/>
</dbReference>
<evidence type="ECO:0000313" key="10">
    <source>
        <dbReference type="Proteomes" id="UP001642483"/>
    </source>
</evidence>
<dbReference type="InterPro" id="IPR043504">
    <property type="entry name" value="Peptidase_S1_PA_chymotrypsin"/>
</dbReference>
<dbReference type="PROSITE" id="PS51257">
    <property type="entry name" value="PROKAR_LIPOPROTEIN"/>
    <property type="match status" value="1"/>
</dbReference>
<evidence type="ECO:0000256" key="5">
    <source>
        <dbReference type="RuleBase" id="RU363034"/>
    </source>
</evidence>
<evidence type="ECO:0000259" key="7">
    <source>
        <dbReference type="PROSITE" id="PS50240"/>
    </source>
</evidence>
<dbReference type="Gene3D" id="2.10.25.10">
    <property type="entry name" value="Laminin"/>
    <property type="match status" value="1"/>
</dbReference>
<evidence type="ECO:0000313" key="9">
    <source>
        <dbReference type="EMBL" id="CAK8694590.1"/>
    </source>
</evidence>
<protein>
    <submittedName>
        <fullName evidence="9">Uncharacterized protein</fullName>
    </submittedName>
</protein>
<dbReference type="Gene3D" id="2.40.10.10">
    <property type="entry name" value="Trypsin-like serine proteases"/>
    <property type="match status" value="1"/>
</dbReference>
<dbReference type="InterPro" id="IPR033116">
    <property type="entry name" value="TRYPSIN_SER"/>
</dbReference>
<sequence>MNRYFRLNFIVVAVLALLISISGACQDRLVQCPTQKSNCNTLLIVREYCPLTCGLCSSNPCVATNGGCDQICTWTGDVAICSCEAGFRLGTDNRTCEDINECEESTNSCFLGLPAYCVNTVGSSTCQAYSCDEPGTMNYYRSGQCCQLTNSTCGITPTIQQSLDEVSLILTSERVYGGMRAAASAWPWMAEILFRGAAHCGATLISNRWMLSAAHCFSENSYRYMVVYLGTIRSSRLTSVDTSRRIQRRISEVIIHEQFDVYESDIALIRLDEPVPLDTEIIQPICLPCGETPEEKTKCWATGFGRTESTGFNPSDVLLEVDLPIVSTDMCAQSYKDYQHIDSETMMCAGYPEGQKDACTGDSGGPLACQRKDSCEWYLAGITSFGKGCAQAGFYGVYVNVVNFEPWIRENMGDDAGGLCRKIYNACRGLSNTGRNCYKKLHMCATYSHFAEINCSLACCQLKNGEIPDCEDKPEVANVCKTYVKECNNPVLRSFMWRNCQKTCRYC</sequence>
<dbReference type="SMART" id="SM00020">
    <property type="entry name" value="Tryp_SPc"/>
    <property type="match status" value="1"/>
</dbReference>
<organism evidence="9 10">
    <name type="scientific">Clavelina lepadiformis</name>
    <name type="common">Light-bulb sea squirt</name>
    <name type="synonym">Ascidia lepadiformis</name>
    <dbReference type="NCBI Taxonomy" id="159417"/>
    <lineage>
        <taxon>Eukaryota</taxon>
        <taxon>Metazoa</taxon>
        <taxon>Chordata</taxon>
        <taxon>Tunicata</taxon>
        <taxon>Ascidiacea</taxon>
        <taxon>Aplousobranchia</taxon>
        <taxon>Clavelinidae</taxon>
        <taxon>Clavelina</taxon>
    </lineage>
</organism>
<dbReference type="InterPro" id="IPR003582">
    <property type="entry name" value="ShKT_dom"/>
</dbReference>
<keyword evidence="6" id="KW-0732">Signal</keyword>
<evidence type="ECO:0000256" key="6">
    <source>
        <dbReference type="SAM" id="SignalP"/>
    </source>
</evidence>
<keyword evidence="5" id="KW-0378">Hydrolase</keyword>
<dbReference type="InterPro" id="IPR001254">
    <property type="entry name" value="Trypsin_dom"/>
</dbReference>
<dbReference type="PROSITE" id="PS50240">
    <property type="entry name" value="TRYPSIN_DOM"/>
    <property type="match status" value="1"/>
</dbReference>
<accession>A0ABP0GWG2</accession>
<dbReference type="PROSITE" id="PS00135">
    <property type="entry name" value="TRYPSIN_SER"/>
    <property type="match status" value="1"/>
</dbReference>
<feature type="chain" id="PRO_5045903440" evidence="6">
    <location>
        <begin position="25"/>
        <end position="507"/>
    </location>
</feature>
<dbReference type="InterPro" id="IPR001314">
    <property type="entry name" value="Peptidase_S1A"/>
</dbReference>
<proteinExistence type="predicted"/>
<comment type="caution">
    <text evidence="4">Lacks conserved residue(s) required for the propagation of feature annotation.</text>
</comment>
<dbReference type="PROSITE" id="PS51670">
    <property type="entry name" value="SHKT"/>
    <property type="match status" value="2"/>
</dbReference>
<dbReference type="InterPro" id="IPR018114">
    <property type="entry name" value="TRYPSIN_HIS"/>
</dbReference>
<dbReference type="EMBL" id="CAWYQH010000141">
    <property type="protein sequence ID" value="CAK8694590.1"/>
    <property type="molecule type" value="Genomic_DNA"/>
</dbReference>
<evidence type="ECO:0000259" key="8">
    <source>
        <dbReference type="PROSITE" id="PS51670"/>
    </source>
</evidence>
<dbReference type="PANTHER" id="PTHR24252">
    <property type="entry name" value="ACROSIN-RELATED"/>
    <property type="match status" value="1"/>
</dbReference>
<dbReference type="PROSITE" id="PS00134">
    <property type="entry name" value="TRYPSIN_HIS"/>
    <property type="match status" value="1"/>
</dbReference>
<keyword evidence="10" id="KW-1185">Reference proteome</keyword>
<comment type="caution">
    <text evidence="9">The sequence shown here is derived from an EMBL/GenBank/DDBJ whole genome shotgun (WGS) entry which is preliminary data.</text>
</comment>
<evidence type="ECO:0000256" key="2">
    <source>
        <dbReference type="ARBA" id="ARBA00022825"/>
    </source>
</evidence>
<dbReference type="CDD" id="cd00190">
    <property type="entry name" value="Tryp_SPc"/>
    <property type="match status" value="1"/>
</dbReference>
<feature type="domain" description="ShKT" evidence="8">
    <location>
        <begin position="25"/>
        <end position="56"/>
    </location>
</feature>
<reference evidence="9 10" key="1">
    <citation type="submission" date="2024-02" db="EMBL/GenBank/DDBJ databases">
        <authorList>
            <person name="Daric V."/>
            <person name="Darras S."/>
        </authorList>
    </citation>
    <scope>NUCLEOTIDE SEQUENCE [LARGE SCALE GENOMIC DNA]</scope>
</reference>
<dbReference type="PANTHER" id="PTHR24252:SF7">
    <property type="entry name" value="HYALIN"/>
    <property type="match status" value="1"/>
</dbReference>
<keyword evidence="3" id="KW-1015">Disulfide bond</keyword>
<feature type="domain" description="Peptidase S1" evidence="7">
    <location>
        <begin position="175"/>
        <end position="413"/>
    </location>
</feature>
<feature type="domain" description="ShKT" evidence="8">
    <location>
        <begin position="470"/>
        <end position="507"/>
    </location>
</feature>
<dbReference type="Pfam" id="PF00089">
    <property type="entry name" value="Trypsin"/>
    <property type="match status" value="1"/>
</dbReference>
<evidence type="ECO:0000256" key="3">
    <source>
        <dbReference type="ARBA" id="ARBA00023157"/>
    </source>
</evidence>
<dbReference type="SUPFAM" id="SSF50494">
    <property type="entry name" value="Trypsin-like serine proteases"/>
    <property type="match status" value="1"/>
</dbReference>
<feature type="signal peptide" evidence="6">
    <location>
        <begin position="1"/>
        <end position="24"/>
    </location>
</feature>
<name>A0ABP0GWG2_CLALP</name>
<dbReference type="Pfam" id="PF01549">
    <property type="entry name" value="ShK"/>
    <property type="match status" value="2"/>
</dbReference>
<dbReference type="SUPFAM" id="SSF57196">
    <property type="entry name" value="EGF/Laminin"/>
    <property type="match status" value="1"/>
</dbReference>
<dbReference type="Proteomes" id="UP001642483">
    <property type="component" value="Unassembled WGS sequence"/>
</dbReference>
<gene>
    <name evidence="9" type="ORF">CVLEPA_LOCUS27952</name>
</gene>
<keyword evidence="1 5" id="KW-0645">Protease</keyword>
<keyword evidence="2 5" id="KW-0720">Serine protease</keyword>
<dbReference type="Gene3D" id="1.10.10.1870">
    <property type="entry name" value="ShTK domain-like"/>
    <property type="match status" value="1"/>
</dbReference>